<dbReference type="GO" id="GO:0005829">
    <property type="term" value="C:cytosol"/>
    <property type="evidence" value="ECO:0007669"/>
    <property type="project" value="TreeGrafter"/>
</dbReference>
<accession>A0AA46SK02</accession>
<dbReference type="PANTHER" id="PTHR42866:SF1">
    <property type="entry name" value="SPORE COAT POLYSACCHARIDE BIOSYNTHESIS PROTEIN SPSF"/>
    <property type="match status" value="1"/>
</dbReference>
<evidence type="ECO:0000313" key="2">
    <source>
        <dbReference type="Proteomes" id="UP001163104"/>
    </source>
</evidence>
<protein>
    <submittedName>
        <fullName evidence="1">Glycosyltransferase family protein</fullName>
    </submittedName>
</protein>
<dbReference type="AlphaFoldDB" id="A0AA46SK02"/>
<dbReference type="RefSeq" id="WP_048011815.1">
    <property type="nucleotide sequence ID" value="NZ_CP107027.1"/>
</dbReference>
<dbReference type="EMBL" id="CP107027">
    <property type="protein sequence ID" value="UYG95814.1"/>
    <property type="molecule type" value="Genomic_DNA"/>
</dbReference>
<dbReference type="InterPro" id="IPR029044">
    <property type="entry name" value="Nucleotide-diphossugar_trans"/>
</dbReference>
<organism evidence="1 2">
    <name type="scientific">Cytobacillus firmus</name>
    <name type="common">Bacillus firmus</name>
    <dbReference type="NCBI Taxonomy" id="1399"/>
    <lineage>
        <taxon>Bacteria</taxon>
        <taxon>Bacillati</taxon>
        <taxon>Bacillota</taxon>
        <taxon>Bacilli</taxon>
        <taxon>Bacillales</taxon>
        <taxon>Bacillaceae</taxon>
        <taxon>Cytobacillus</taxon>
    </lineage>
</organism>
<evidence type="ECO:0000313" key="1">
    <source>
        <dbReference type="EMBL" id="UYG95814.1"/>
    </source>
</evidence>
<dbReference type="SUPFAM" id="SSF53448">
    <property type="entry name" value="Nucleotide-diphospho-sugar transferases"/>
    <property type="match status" value="1"/>
</dbReference>
<dbReference type="InterPro" id="IPR003329">
    <property type="entry name" value="Cytidylyl_trans"/>
</dbReference>
<reference evidence="1" key="1">
    <citation type="submission" date="2022-10" db="EMBL/GenBank/DDBJ databases">
        <title>Mechanism of multi-heavy metal repair in Cytobacillus Firmus M7.</title>
        <authorList>
            <person name="Li X."/>
            <person name="Yu C."/>
        </authorList>
    </citation>
    <scope>NUCLEOTIDE SEQUENCE</scope>
    <source>
        <strain evidence="1">M7</strain>
    </source>
</reference>
<dbReference type="Gene3D" id="3.90.550.10">
    <property type="entry name" value="Spore Coat Polysaccharide Biosynthesis Protein SpsA, Chain A"/>
    <property type="match status" value="1"/>
</dbReference>
<proteinExistence type="predicted"/>
<gene>
    <name evidence="1" type="ORF">OD459_01955</name>
</gene>
<dbReference type="Proteomes" id="UP001163104">
    <property type="component" value="Chromosome"/>
</dbReference>
<dbReference type="CDD" id="cd02518">
    <property type="entry name" value="GT2_SpsF"/>
    <property type="match status" value="1"/>
</dbReference>
<name>A0AA46SK02_CYTFI</name>
<dbReference type="PANTHER" id="PTHR42866">
    <property type="entry name" value="3-DEOXY-MANNO-OCTULOSONATE CYTIDYLYLTRANSFERASE"/>
    <property type="match status" value="1"/>
</dbReference>
<sequence length="235" mass="27163">MILAILQARQSSSRLPGKVLKPILGVPMLLRQIERIKCSVNIDQLLVATSVEESDDPIVKLCIDNNIKYFRGDLENVLDRFYHAALPYSPSDIVRLTGDCPLTDASVIDTVIKYHKEHEFDYTSNTIERTFPVGLDVEVFRLSCLKEAWTEASTMYQKEHVTPFIYEQQERYKIGSYLNSTNLSYLRWTVDTDLDFKFVTKIYEYLYDSDPHFNSSNILSLLENYPELKNINASI</sequence>
<dbReference type="Pfam" id="PF02348">
    <property type="entry name" value="CTP_transf_3"/>
    <property type="match status" value="1"/>
</dbReference>